<comment type="subcellular location">
    <subcellularLocation>
        <location evidence="1">Membrane</location>
        <topology evidence="1">Multi-pass membrane protein</topology>
    </subcellularLocation>
</comment>
<evidence type="ECO:0000256" key="5">
    <source>
        <dbReference type="ARBA" id="ARBA00023136"/>
    </source>
</evidence>
<evidence type="ECO:0000256" key="1">
    <source>
        <dbReference type="ARBA" id="ARBA00004141"/>
    </source>
</evidence>
<dbReference type="EMBL" id="SRMA01025418">
    <property type="protein sequence ID" value="TRY94845.1"/>
    <property type="molecule type" value="Genomic_DNA"/>
</dbReference>
<feature type="transmembrane region" description="Helical" evidence="6">
    <location>
        <begin position="141"/>
        <end position="161"/>
    </location>
</feature>
<dbReference type="PANTHER" id="PTHR11119">
    <property type="entry name" value="XANTHINE-URACIL / VITAMIN C PERMEASE FAMILY MEMBER"/>
    <property type="match status" value="1"/>
</dbReference>
<feature type="transmembrane region" description="Helical" evidence="6">
    <location>
        <begin position="228"/>
        <end position="247"/>
    </location>
</feature>
<dbReference type="Pfam" id="PF00860">
    <property type="entry name" value="Xan_ur_permease"/>
    <property type="match status" value="1"/>
</dbReference>
<dbReference type="GO" id="GO:0022857">
    <property type="term" value="F:transmembrane transporter activity"/>
    <property type="evidence" value="ECO:0007669"/>
    <property type="project" value="InterPro"/>
</dbReference>
<name>A0A553QY06_9TELE</name>
<dbReference type="STRING" id="623744.A0A553QY06"/>
<proteinExistence type="inferred from homology"/>
<evidence type="ECO:0000313" key="8">
    <source>
        <dbReference type="Proteomes" id="UP000316079"/>
    </source>
</evidence>
<sequence length="568" mass="60692">MVKTERCKNLVTCKSKPLDPEKPKRAESQDADHRPSILLNVALGLQHVLVFFSLCALVVFTLIQEVNRERIVAHVLFYSGAATLLQSWFGSRLPLIQAPSLDFLVPAVALLTSQSGSHGSCKRGCIYPEEPLVITNTFRELSGMTVAAGLVQLAVGSTGLGGFVLRRCAPLALAPLLCMLGFSIYREAALLCSDHWGIALLAVILLVVLSQHLRSYQHLSVILICRRLSVLLSVIGTWTVCAALMRWGNIHLNSVTQIMLNKANSTSQHSPDFIFPNHSLPWLDFPLPAWGLPLLSGRSIAAGVAAGLSASISSPAVYVLAARLLRAPVPPAHACNRGLTVDGLVSVFSGLMGAPVGQCSSVSNACVISLSKAGSRSTVQIAGVLLSILGLSPRLAQILCSIPLAIHGAVLSVTYALAVATGITYFQHTDVDSGRNIFNIGFTTFMSLALARCVDVLLQSLLTLPVFLVGVLAFLLEHTVSGSLLERGLVRDEGSQKIQSLADQQQGFSHSPDPAYDPPTAVLKVLDLRGFRTVLFCAYRSSPVEEVLVTEPEMSSLLPDKKAAVGSD</sequence>
<organism evidence="7 8">
    <name type="scientific">Danionella cerebrum</name>
    <dbReference type="NCBI Taxonomy" id="2873325"/>
    <lineage>
        <taxon>Eukaryota</taxon>
        <taxon>Metazoa</taxon>
        <taxon>Chordata</taxon>
        <taxon>Craniata</taxon>
        <taxon>Vertebrata</taxon>
        <taxon>Euteleostomi</taxon>
        <taxon>Actinopterygii</taxon>
        <taxon>Neopterygii</taxon>
        <taxon>Teleostei</taxon>
        <taxon>Ostariophysi</taxon>
        <taxon>Cypriniformes</taxon>
        <taxon>Danionidae</taxon>
        <taxon>Danioninae</taxon>
        <taxon>Danionella</taxon>
    </lineage>
</organism>
<gene>
    <name evidence="7" type="ORF">DNTS_025185</name>
</gene>
<keyword evidence="8" id="KW-1185">Reference proteome</keyword>
<keyword evidence="4 6" id="KW-1133">Transmembrane helix</keyword>
<feature type="transmembrane region" description="Helical" evidence="6">
    <location>
        <begin position="300"/>
        <end position="321"/>
    </location>
</feature>
<feature type="transmembrane region" description="Helical" evidence="6">
    <location>
        <begin position="402"/>
        <end position="425"/>
    </location>
</feature>
<comment type="similarity">
    <text evidence="2">Belongs to the nucleobase:cation symporter-2 (NCS2) (TC 2.A.40) family.</text>
</comment>
<evidence type="ECO:0000256" key="3">
    <source>
        <dbReference type="ARBA" id="ARBA00022692"/>
    </source>
</evidence>
<evidence type="ECO:0000256" key="2">
    <source>
        <dbReference type="ARBA" id="ARBA00008821"/>
    </source>
</evidence>
<feature type="transmembrane region" description="Helical" evidence="6">
    <location>
        <begin position="197"/>
        <end position="216"/>
    </location>
</feature>
<evidence type="ECO:0008006" key="9">
    <source>
        <dbReference type="Google" id="ProtNLM"/>
    </source>
</evidence>
<dbReference type="AlphaFoldDB" id="A0A553QY06"/>
<dbReference type="InterPro" id="IPR006043">
    <property type="entry name" value="NCS2"/>
</dbReference>
<dbReference type="OrthoDB" id="1641903at2759"/>
<feature type="transmembrane region" description="Helical" evidence="6">
    <location>
        <begin position="464"/>
        <end position="485"/>
    </location>
</feature>
<evidence type="ECO:0000313" key="7">
    <source>
        <dbReference type="EMBL" id="TRY94845.1"/>
    </source>
</evidence>
<keyword evidence="5 6" id="KW-0472">Membrane</keyword>
<dbReference type="GO" id="GO:0016020">
    <property type="term" value="C:membrane"/>
    <property type="evidence" value="ECO:0007669"/>
    <property type="project" value="UniProtKB-SubCell"/>
</dbReference>
<feature type="transmembrane region" description="Helical" evidence="6">
    <location>
        <begin position="71"/>
        <end position="89"/>
    </location>
</feature>
<reference evidence="7 8" key="1">
    <citation type="journal article" date="2019" name="Sci. Data">
        <title>Hybrid genome assembly and annotation of Danionella translucida.</title>
        <authorList>
            <person name="Kadobianskyi M."/>
            <person name="Schulze L."/>
            <person name="Schuelke M."/>
            <person name="Judkewitz B."/>
        </authorList>
    </citation>
    <scope>NUCLEOTIDE SEQUENCE [LARGE SCALE GENOMIC DNA]</scope>
    <source>
        <strain evidence="7 8">Bolton</strain>
    </source>
</reference>
<dbReference type="Proteomes" id="UP000316079">
    <property type="component" value="Unassembled WGS sequence"/>
</dbReference>
<keyword evidence="3 6" id="KW-0812">Transmembrane</keyword>
<evidence type="ECO:0000256" key="4">
    <source>
        <dbReference type="ARBA" id="ARBA00022989"/>
    </source>
</evidence>
<accession>A0A553QY06</accession>
<protein>
    <recommendedName>
        <fullName evidence="9">SLC26A/SulP transporter domain-containing protein</fullName>
    </recommendedName>
</protein>
<evidence type="ECO:0000256" key="6">
    <source>
        <dbReference type="SAM" id="Phobius"/>
    </source>
</evidence>
<feature type="transmembrane region" description="Helical" evidence="6">
    <location>
        <begin position="168"/>
        <end position="185"/>
    </location>
</feature>
<comment type="caution">
    <text evidence="7">The sequence shown here is derived from an EMBL/GenBank/DDBJ whole genome shotgun (WGS) entry which is preliminary data.</text>
</comment>
<feature type="transmembrane region" description="Helical" evidence="6">
    <location>
        <begin position="37"/>
        <end position="59"/>
    </location>
</feature>